<proteinExistence type="predicted"/>
<feature type="signal peptide" evidence="1">
    <location>
        <begin position="1"/>
        <end position="19"/>
    </location>
</feature>
<organism evidence="2">
    <name type="scientific">Bionectria ochroleuca</name>
    <name type="common">Gliocladium roseum</name>
    <dbReference type="NCBI Taxonomy" id="29856"/>
    <lineage>
        <taxon>Eukaryota</taxon>
        <taxon>Fungi</taxon>
        <taxon>Dikarya</taxon>
        <taxon>Ascomycota</taxon>
        <taxon>Pezizomycotina</taxon>
        <taxon>Sordariomycetes</taxon>
        <taxon>Hypocreomycetidae</taxon>
        <taxon>Hypocreales</taxon>
        <taxon>Bionectriaceae</taxon>
        <taxon>Clonostachys</taxon>
    </lineage>
</organism>
<accession>A0A0B7JP63</accession>
<protein>
    <submittedName>
        <fullName evidence="2">Uncharacterized protein</fullName>
    </submittedName>
</protein>
<gene>
    <name evidence="2" type="ORF">BN869_000001152_1</name>
</gene>
<keyword evidence="1" id="KW-0732">Signal</keyword>
<sequence length="103" mass="11337">MHFTKTLVSIFALASFASAFSDIEERDDDVLEVRREEFLEARAAYIEARDLYIEERGNIISKSSDGTCKSGATPLPCVSKTKNKRCGTCKAGKKVGDGCSCQY</sequence>
<dbReference type="AlphaFoldDB" id="A0A0B7JP63"/>
<evidence type="ECO:0000256" key="1">
    <source>
        <dbReference type="SAM" id="SignalP"/>
    </source>
</evidence>
<dbReference type="EMBL" id="CDPU01000002">
    <property type="protein sequence ID" value="CEO45097.1"/>
    <property type="molecule type" value="Genomic_DNA"/>
</dbReference>
<reference evidence="2" key="1">
    <citation type="submission" date="2015-01" db="EMBL/GenBank/DDBJ databases">
        <authorList>
            <person name="Durling Mikael"/>
        </authorList>
    </citation>
    <scope>NUCLEOTIDE SEQUENCE</scope>
</reference>
<name>A0A0B7JP63_BIOOC</name>
<evidence type="ECO:0000313" key="2">
    <source>
        <dbReference type="EMBL" id="CEO45097.1"/>
    </source>
</evidence>
<feature type="chain" id="PRO_5002118886" evidence="1">
    <location>
        <begin position="20"/>
        <end position="103"/>
    </location>
</feature>